<dbReference type="EMBL" id="AGNL01012916">
    <property type="protein sequence ID" value="EJK67577.1"/>
    <property type="molecule type" value="Genomic_DNA"/>
</dbReference>
<feature type="coiled-coil region" evidence="1">
    <location>
        <begin position="127"/>
        <end position="161"/>
    </location>
</feature>
<keyword evidence="1" id="KW-0175">Coiled coil</keyword>
<accession>K0TAQ2</accession>
<dbReference type="SUPFAM" id="SSF55961">
    <property type="entry name" value="Bet v1-like"/>
    <property type="match status" value="1"/>
</dbReference>
<reference evidence="3 4" key="1">
    <citation type="journal article" date="2012" name="Genome Biol.">
        <title>Genome and low-iron response of an oceanic diatom adapted to chronic iron limitation.</title>
        <authorList>
            <person name="Lommer M."/>
            <person name="Specht M."/>
            <person name="Roy A.S."/>
            <person name="Kraemer L."/>
            <person name="Andreson R."/>
            <person name="Gutowska M.A."/>
            <person name="Wolf J."/>
            <person name="Bergner S.V."/>
            <person name="Schilhabel M.B."/>
            <person name="Klostermeier U.C."/>
            <person name="Beiko R.G."/>
            <person name="Rosenstiel P."/>
            <person name="Hippler M."/>
            <person name="Laroche J."/>
        </authorList>
    </citation>
    <scope>NUCLEOTIDE SEQUENCE [LARGE SCALE GENOMIC DNA]</scope>
    <source>
        <strain evidence="3 4">CCMP1005</strain>
    </source>
</reference>
<evidence type="ECO:0000256" key="1">
    <source>
        <dbReference type="SAM" id="Coils"/>
    </source>
</evidence>
<gene>
    <name evidence="3" type="ORF">THAOC_11370</name>
</gene>
<evidence type="ECO:0000313" key="4">
    <source>
        <dbReference type="Proteomes" id="UP000266841"/>
    </source>
</evidence>
<keyword evidence="4" id="KW-1185">Reference proteome</keyword>
<name>K0TAQ2_THAOC</name>
<dbReference type="Gene3D" id="3.30.530.20">
    <property type="match status" value="1"/>
</dbReference>
<dbReference type="OrthoDB" id="49149at2759"/>
<dbReference type="InterPro" id="IPR023393">
    <property type="entry name" value="START-like_dom_sf"/>
</dbReference>
<evidence type="ECO:0000256" key="2">
    <source>
        <dbReference type="SAM" id="MobiDB-lite"/>
    </source>
</evidence>
<organism evidence="3 4">
    <name type="scientific">Thalassiosira oceanica</name>
    <name type="common">Marine diatom</name>
    <dbReference type="NCBI Taxonomy" id="159749"/>
    <lineage>
        <taxon>Eukaryota</taxon>
        <taxon>Sar</taxon>
        <taxon>Stramenopiles</taxon>
        <taxon>Ochrophyta</taxon>
        <taxon>Bacillariophyta</taxon>
        <taxon>Coscinodiscophyceae</taxon>
        <taxon>Thalassiosirophycidae</taxon>
        <taxon>Thalassiosirales</taxon>
        <taxon>Thalassiosiraceae</taxon>
        <taxon>Thalassiosira</taxon>
    </lineage>
</organism>
<feature type="region of interest" description="Disordered" evidence="2">
    <location>
        <begin position="274"/>
        <end position="302"/>
    </location>
</feature>
<evidence type="ECO:0000313" key="3">
    <source>
        <dbReference type="EMBL" id="EJK67577.1"/>
    </source>
</evidence>
<dbReference type="AlphaFoldDB" id="K0TAQ2"/>
<proteinExistence type="predicted"/>
<dbReference type="eggNOG" id="ENOG502SRJW">
    <property type="taxonomic scope" value="Eukaryota"/>
</dbReference>
<comment type="caution">
    <text evidence="3">The sequence shown here is derived from an EMBL/GenBank/DDBJ whole genome shotgun (WGS) entry which is preliminary data.</text>
</comment>
<feature type="compositionally biased region" description="Polar residues" evidence="2">
    <location>
        <begin position="274"/>
        <end position="297"/>
    </location>
</feature>
<evidence type="ECO:0008006" key="5">
    <source>
        <dbReference type="Google" id="ProtNLM"/>
    </source>
</evidence>
<dbReference type="Proteomes" id="UP000266841">
    <property type="component" value="Unassembled WGS sequence"/>
</dbReference>
<protein>
    <recommendedName>
        <fullName evidence="5">START domain-containing protein</fullName>
    </recommendedName>
</protein>
<sequence>MSLPCSSSPLPSPGRRLERCELLSQLFRIPTELEVPSKEHEQCQSSLDSHGGVPLGRNDIYGELIGQNISLTDSEGNYAEAPVATQLPNERKASSPRTFREKTGQLPGLFYYVNNNSRSFEEADHRLQSLQSKVAGIKALIHRLEGDLVNTRKELAHANEELYLAASELAEMQRSAMDVDLEVARLVNHQNDSPLLSPLHLGTDNDSLHSARSSASMHFFTPTSSLASIEDLSHQSPRITEIDAGGPTPLKSNVMRKRFDFGPVPNFVLANDTNESITTPSTTASTQEDLTRDSQLGFTGDSPATRRRFNYYHQRSYMRAHDLQVGAASLISLHGEGVAAGDIINGLFRMGYETVSDESSRWTQERDTGKILSKRAKLIESGKTVDGPIGPWDNAACSDEVLVWTSKCSHDGFGCEYPIVRARGLIPSSAKDMVDLLLDSSRVKDYNKMSLGRRDEHCFMSDVDDTTPCSETGLHGETRIMRSQSQPPVIRKPVELRLLLHARRLSDGYLTVGRSVWETEEGTADLNDTSATRCEMLLSVNLIRDVPGFEGKCEITTVTHGVSPGIPVSIGKRIALAAASKYIRDIRQVFDK</sequence>